<organism evidence="6 7">
    <name type="scientific">Cohnella ginsengisoli</name>
    <dbReference type="NCBI Taxonomy" id="425004"/>
    <lineage>
        <taxon>Bacteria</taxon>
        <taxon>Bacillati</taxon>
        <taxon>Bacillota</taxon>
        <taxon>Bacilli</taxon>
        <taxon>Bacillales</taxon>
        <taxon>Paenibacillaceae</taxon>
        <taxon>Cohnella</taxon>
    </lineage>
</organism>
<dbReference type="Proteomes" id="UP001153387">
    <property type="component" value="Unassembled WGS sequence"/>
</dbReference>
<dbReference type="PANTHER" id="PTHR43280">
    <property type="entry name" value="ARAC-FAMILY TRANSCRIPTIONAL REGULATOR"/>
    <property type="match status" value="1"/>
</dbReference>
<keyword evidence="7" id="KW-1185">Reference proteome</keyword>
<reference evidence="6 7" key="1">
    <citation type="submission" date="2022-10" db="EMBL/GenBank/DDBJ databases">
        <title>Comparative genomic analysis of Cohnella hashimotonis sp. nov., isolated from the International Space Station.</title>
        <authorList>
            <person name="Simpson A."/>
            <person name="Venkateswaran K."/>
        </authorList>
    </citation>
    <scope>NUCLEOTIDE SEQUENCE [LARGE SCALE GENOMIC DNA]</scope>
    <source>
        <strain evidence="6 7">DSM 18997</strain>
    </source>
</reference>
<dbReference type="SMART" id="SM00342">
    <property type="entry name" value="HTH_ARAC"/>
    <property type="match status" value="1"/>
</dbReference>
<feature type="transmembrane region" description="Helical" evidence="4">
    <location>
        <begin position="7"/>
        <end position="32"/>
    </location>
</feature>
<accession>A0A9X4QN26</accession>
<gene>
    <name evidence="6" type="ORF">OMP38_17075</name>
</gene>
<evidence type="ECO:0000313" key="7">
    <source>
        <dbReference type="Proteomes" id="UP001153387"/>
    </source>
</evidence>
<dbReference type="EMBL" id="JAPDHZ010000003">
    <property type="protein sequence ID" value="MDG0792393.1"/>
    <property type="molecule type" value="Genomic_DNA"/>
</dbReference>
<dbReference type="GO" id="GO:0003700">
    <property type="term" value="F:DNA-binding transcription factor activity"/>
    <property type="evidence" value="ECO:0007669"/>
    <property type="project" value="InterPro"/>
</dbReference>
<dbReference type="GO" id="GO:0043565">
    <property type="term" value="F:sequence-specific DNA binding"/>
    <property type="evidence" value="ECO:0007669"/>
    <property type="project" value="InterPro"/>
</dbReference>
<evidence type="ECO:0000256" key="3">
    <source>
        <dbReference type="ARBA" id="ARBA00023163"/>
    </source>
</evidence>
<dbReference type="AlphaFoldDB" id="A0A9X4QN26"/>
<feature type="transmembrane region" description="Helical" evidence="4">
    <location>
        <begin position="266"/>
        <end position="287"/>
    </location>
</feature>
<keyword evidence="4" id="KW-1133">Transmembrane helix</keyword>
<evidence type="ECO:0000256" key="4">
    <source>
        <dbReference type="SAM" id="Phobius"/>
    </source>
</evidence>
<keyword evidence="4" id="KW-0812">Transmembrane</keyword>
<protein>
    <submittedName>
        <fullName evidence="6">Helix-turn-helix domain-containing protein</fullName>
    </submittedName>
</protein>
<feature type="domain" description="HTH araC/xylS-type" evidence="5">
    <location>
        <begin position="623"/>
        <end position="721"/>
    </location>
</feature>
<sequence length="730" mass="82922">MYYYKKMFRVFAAIAITYTLLIEIIFVGLYWIPSRREFAENVETTARSLSEYTDSRLKSPLEIGIILNASDYTSKYASNTLTNYERLRFIKFIQNIHGLTATQNFGLAVTKYDDNYVIMNNETGGIPYFRSIFRLSEKRLDAAIQYFKENPRVLSQFFIADLSGKNKTYVIARQEWFGRAAPIYTFTSYYESQLFDLNTLTKGSFALFFNNELVASSGMLEPDAVKKLADRGFQKSDYIQYDTSSSVPGYRYVYLTEPQAILTPTLIMIVACGLVAMTVSLWLMALVTRRMYTPIEGVLKSTGEAFTSGDEFAHIQSTIRSLSSNVETMSQSLEQFKLSAENKFLHELLTGLVPLEEIQERLLGFPKLNAEGPFVIVLIHYRETGQYTGDFLHGMTYNVKQRLNALLDSQFADSRLQRTIDLNFETQAVILQWDAKQQLAEKLRNSIIGIEPESGLEISAVIGTPCDTLTSIATSYRKAVKMAEMLGYSGMHAKVIQADDVKTADKNTVDYPLQQEQTLINAVIHGKTAIWQSSLEELIAANRQKRGNLLPTLALMLDVTVNRMIDGTDLSAPEAFGTHHADDLQLRACRSFEELHQKALHAFGRLEASFAKAQDKSNSSLAEKMLSYIHEHYRSEISLYDLADYLNLSRNYVSTLFKNAVGRNFKDYIGEYRFRQACAIIQDNPDLRLKDVADQVGCNTEILTRLFTRHAGMLPSDYQQMCKKNEKADE</sequence>
<dbReference type="InterPro" id="IPR009057">
    <property type="entry name" value="Homeodomain-like_sf"/>
</dbReference>
<evidence type="ECO:0000256" key="1">
    <source>
        <dbReference type="ARBA" id="ARBA00023015"/>
    </source>
</evidence>
<dbReference type="PANTHER" id="PTHR43280:SF2">
    <property type="entry name" value="HTH-TYPE TRANSCRIPTIONAL REGULATOR EXSA"/>
    <property type="match status" value="1"/>
</dbReference>
<comment type="caution">
    <text evidence="6">The sequence shown here is derived from an EMBL/GenBank/DDBJ whole genome shotgun (WGS) entry which is preliminary data.</text>
</comment>
<keyword evidence="3" id="KW-0804">Transcription</keyword>
<name>A0A9X4QN26_9BACL</name>
<evidence type="ECO:0000256" key="2">
    <source>
        <dbReference type="ARBA" id="ARBA00023125"/>
    </source>
</evidence>
<keyword evidence="4" id="KW-0472">Membrane</keyword>
<dbReference type="Gene3D" id="1.10.10.60">
    <property type="entry name" value="Homeodomain-like"/>
    <property type="match status" value="2"/>
</dbReference>
<keyword evidence="1" id="KW-0805">Transcription regulation</keyword>
<dbReference type="SUPFAM" id="SSF46689">
    <property type="entry name" value="Homeodomain-like"/>
    <property type="match status" value="2"/>
</dbReference>
<dbReference type="PROSITE" id="PS01124">
    <property type="entry name" value="HTH_ARAC_FAMILY_2"/>
    <property type="match status" value="1"/>
</dbReference>
<dbReference type="Pfam" id="PF12833">
    <property type="entry name" value="HTH_18"/>
    <property type="match status" value="1"/>
</dbReference>
<proteinExistence type="predicted"/>
<evidence type="ECO:0000259" key="5">
    <source>
        <dbReference type="PROSITE" id="PS01124"/>
    </source>
</evidence>
<dbReference type="InterPro" id="IPR018060">
    <property type="entry name" value="HTH_AraC"/>
</dbReference>
<dbReference type="RefSeq" id="WP_277566197.1">
    <property type="nucleotide sequence ID" value="NZ_JAPDHZ010000003.1"/>
</dbReference>
<evidence type="ECO:0000313" key="6">
    <source>
        <dbReference type="EMBL" id="MDG0792393.1"/>
    </source>
</evidence>
<keyword evidence="2" id="KW-0238">DNA-binding</keyword>